<reference evidence="1 2" key="3">
    <citation type="journal article" date="2015" name="Genome Announc.">
        <title>Draft Genome Sequence of the Archiascomycetous Yeast Saitoella complicata.</title>
        <authorList>
            <person name="Yamauchi K."/>
            <person name="Kondo S."/>
            <person name="Hamamoto M."/>
            <person name="Takahashi Y."/>
            <person name="Ogura Y."/>
            <person name="Hayashi T."/>
            <person name="Nishida H."/>
        </authorList>
    </citation>
    <scope>NUCLEOTIDE SEQUENCE [LARGE SCALE GENOMIC DNA]</scope>
    <source>
        <strain evidence="1 2">NRRL Y-17804</strain>
    </source>
</reference>
<reference evidence="1 2" key="1">
    <citation type="journal article" date="2011" name="J. Gen. Appl. Microbiol.">
        <title>Draft genome sequencing of the enigmatic yeast Saitoella complicata.</title>
        <authorList>
            <person name="Nishida H."/>
            <person name="Hamamoto M."/>
            <person name="Sugiyama J."/>
        </authorList>
    </citation>
    <scope>NUCLEOTIDE SEQUENCE [LARGE SCALE GENOMIC DNA]</scope>
    <source>
        <strain evidence="1 2">NRRL Y-17804</strain>
    </source>
</reference>
<evidence type="ECO:0000313" key="2">
    <source>
        <dbReference type="Proteomes" id="UP000033140"/>
    </source>
</evidence>
<dbReference type="EMBL" id="BACD03000045">
    <property type="protein sequence ID" value="GAO51399.1"/>
    <property type="molecule type" value="Genomic_DNA"/>
</dbReference>
<protein>
    <submittedName>
        <fullName evidence="1">Uncharacterized protein</fullName>
    </submittedName>
</protein>
<reference evidence="1 2" key="2">
    <citation type="journal article" date="2014" name="J. Gen. Appl. Microbiol.">
        <title>The early diverging ascomycetous budding yeast Saitoella complicata has three histone deacetylases belonging to the Clr6, Hos2, and Rpd3 lineages.</title>
        <authorList>
            <person name="Nishida H."/>
            <person name="Matsumoto T."/>
            <person name="Kondo S."/>
            <person name="Hamamoto M."/>
            <person name="Yoshikawa H."/>
        </authorList>
    </citation>
    <scope>NUCLEOTIDE SEQUENCE [LARGE SCALE GENOMIC DNA]</scope>
    <source>
        <strain evidence="1 2">NRRL Y-17804</strain>
    </source>
</reference>
<accession>A0A0E9NNJ7</accession>
<proteinExistence type="predicted"/>
<gene>
    <name evidence="1" type="ORF">G7K_5501-t1</name>
</gene>
<organism evidence="1 2">
    <name type="scientific">Saitoella complicata (strain BCRC 22490 / CBS 7301 / JCM 7358 / NBRC 10748 / NRRL Y-17804)</name>
    <dbReference type="NCBI Taxonomy" id="698492"/>
    <lineage>
        <taxon>Eukaryota</taxon>
        <taxon>Fungi</taxon>
        <taxon>Dikarya</taxon>
        <taxon>Ascomycota</taxon>
        <taxon>Taphrinomycotina</taxon>
        <taxon>Taphrinomycotina incertae sedis</taxon>
        <taxon>Saitoella</taxon>
    </lineage>
</organism>
<comment type="caution">
    <text evidence="1">The sequence shown here is derived from an EMBL/GenBank/DDBJ whole genome shotgun (WGS) entry which is preliminary data.</text>
</comment>
<evidence type="ECO:0000313" key="1">
    <source>
        <dbReference type="EMBL" id="GAO51399.1"/>
    </source>
</evidence>
<name>A0A0E9NNJ7_SAICN</name>
<sequence length="299" mass="34239">MWCTYCHHHQLELVRSSIEHSLDSHAAAPALELASHTGTRIQVQAHNTTTNIDKALPSRSRSFVMDSNYQYIPESNSVIKERTRATHQTSRAYAYIPGQHEELRRETKEERQTRAKWAVAKAIAEKKLMAATQQQADVQTRDRKGRAVKAEDATVRLVHSDRDSLISNGSSSRALTEFTDATSITAETERTSFEHHKKKKECENWLGFHLVKETRPDFGRMLHTHLAPEFNAWNAGMLITEMQRTFEPFPYTPEQLESGEVKKGEELSRRVRNAKVTVVPHVREVGRIVYERELVGIEV</sequence>
<keyword evidence="2" id="KW-1185">Reference proteome</keyword>
<dbReference type="Proteomes" id="UP000033140">
    <property type="component" value="Unassembled WGS sequence"/>
</dbReference>
<dbReference type="RefSeq" id="XP_019022909.1">
    <property type="nucleotide sequence ID" value="XM_019165510.1"/>
</dbReference>
<dbReference type="AlphaFoldDB" id="A0A0E9NNJ7"/>